<name>A0AC34G785_9BILA</name>
<accession>A0AC34G785</accession>
<protein>
    <submittedName>
        <fullName evidence="2">FAD-dependent oxidoreductase 2 FAD binding domain-containing protein</fullName>
    </submittedName>
</protein>
<sequence>MDHQSDNAENVPPTPMTSTKLFEHFVQANTLKQIQSIFYQICITEGIDTTDFSNIYPLLRKIDEGKSNSKAEKLWTFLDKRRNFVEYGRQKICKDMNVLIIGAGPCGLRAGIEAALLGAKVIIVEQRDKFSRNN</sequence>
<dbReference type="WBParaSite" id="ES5_v2.g25572.t1">
    <property type="protein sequence ID" value="ES5_v2.g25572.t1"/>
    <property type="gene ID" value="ES5_v2.g25572"/>
</dbReference>
<dbReference type="Proteomes" id="UP000887579">
    <property type="component" value="Unplaced"/>
</dbReference>
<proteinExistence type="predicted"/>
<organism evidence="1 2">
    <name type="scientific">Panagrolaimus sp. ES5</name>
    <dbReference type="NCBI Taxonomy" id="591445"/>
    <lineage>
        <taxon>Eukaryota</taxon>
        <taxon>Metazoa</taxon>
        <taxon>Ecdysozoa</taxon>
        <taxon>Nematoda</taxon>
        <taxon>Chromadorea</taxon>
        <taxon>Rhabditida</taxon>
        <taxon>Tylenchina</taxon>
        <taxon>Panagrolaimomorpha</taxon>
        <taxon>Panagrolaimoidea</taxon>
        <taxon>Panagrolaimidae</taxon>
        <taxon>Panagrolaimus</taxon>
    </lineage>
</organism>
<evidence type="ECO:0000313" key="2">
    <source>
        <dbReference type="WBParaSite" id="ES5_v2.g25572.t1"/>
    </source>
</evidence>
<evidence type="ECO:0000313" key="1">
    <source>
        <dbReference type="Proteomes" id="UP000887579"/>
    </source>
</evidence>
<reference evidence="2" key="1">
    <citation type="submission" date="2022-11" db="UniProtKB">
        <authorList>
            <consortium name="WormBaseParasite"/>
        </authorList>
    </citation>
    <scope>IDENTIFICATION</scope>
</reference>